<feature type="transmembrane region" description="Helical" evidence="1">
    <location>
        <begin position="75"/>
        <end position="94"/>
    </location>
</feature>
<gene>
    <name evidence="4" type="ORF">E2562_027704</name>
</gene>
<sequence>MWITVMPVRVVMVLDLLSLMGAYAAGECRDATTTKYTAVLVAAVFIYLVVQMVLASLPVGVHDNERVINEKSRKVLLLLATFATSLTSVAGLSAPGGFWAVDGAGHRAGETVMGSVPPLQHHRVRHVAAHHRAAR</sequence>
<keyword evidence="1" id="KW-0812">Transmembrane</keyword>
<evidence type="ECO:0000313" key="5">
    <source>
        <dbReference type="Proteomes" id="UP000479710"/>
    </source>
</evidence>
<evidence type="ECO:0000256" key="1">
    <source>
        <dbReference type="SAM" id="Phobius"/>
    </source>
</evidence>
<evidence type="ECO:0000256" key="2">
    <source>
        <dbReference type="SAM" id="SignalP"/>
    </source>
</evidence>
<accession>A0A6G1CTK8</accession>
<reference evidence="4 5" key="1">
    <citation type="submission" date="2019-11" db="EMBL/GenBank/DDBJ databases">
        <title>Whole genome sequence of Oryza granulata.</title>
        <authorList>
            <person name="Li W."/>
        </authorList>
    </citation>
    <scope>NUCLEOTIDE SEQUENCE [LARGE SCALE GENOMIC DNA]</scope>
    <source>
        <strain evidence="5">cv. Menghai</strain>
        <tissue evidence="4">Leaf</tissue>
    </source>
</reference>
<dbReference type="EMBL" id="SPHZ02000008">
    <property type="protein sequence ID" value="KAF0903419.1"/>
    <property type="molecule type" value="Genomic_DNA"/>
</dbReference>
<keyword evidence="2" id="KW-0732">Signal</keyword>
<feature type="domain" description="PGG" evidence="3">
    <location>
        <begin position="70"/>
        <end position="114"/>
    </location>
</feature>
<evidence type="ECO:0000259" key="3">
    <source>
        <dbReference type="Pfam" id="PF13962"/>
    </source>
</evidence>
<dbReference type="Pfam" id="PF13962">
    <property type="entry name" value="PGG"/>
    <property type="match status" value="1"/>
</dbReference>
<dbReference type="InterPro" id="IPR026961">
    <property type="entry name" value="PGG_dom"/>
</dbReference>
<proteinExistence type="predicted"/>
<keyword evidence="1" id="KW-1133">Transmembrane helix</keyword>
<comment type="caution">
    <text evidence="4">The sequence shown here is derived from an EMBL/GenBank/DDBJ whole genome shotgun (WGS) entry which is preliminary data.</text>
</comment>
<feature type="transmembrane region" description="Helical" evidence="1">
    <location>
        <begin position="34"/>
        <end position="54"/>
    </location>
</feature>
<protein>
    <recommendedName>
        <fullName evidence="3">PGG domain-containing protein</fullName>
    </recommendedName>
</protein>
<feature type="signal peptide" evidence="2">
    <location>
        <begin position="1"/>
        <end position="24"/>
    </location>
</feature>
<organism evidence="4 5">
    <name type="scientific">Oryza meyeriana var. granulata</name>
    <dbReference type="NCBI Taxonomy" id="110450"/>
    <lineage>
        <taxon>Eukaryota</taxon>
        <taxon>Viridiplantae</taxon>
        <taxon>Streptophyta</taxon>
        <taxon>Embryophyta</taxon>
        <taxon>Tracheophyta</taxon>
        <taxon>Spermatophyta</taxon>
        <taxon>Magnoliopsida</taxon>
        <taxon>Liliopsida</taxon>
        <taxon>Poales</taxon>
        <taxon>Poaceae</taxon>
        <taxon>BOP clade</taxon>
        <taxon>Oryzoideae</taxon>
        <taxon>Oryzeae</taxon>
        <taxon>Oryzinae</taxon>
        <taxon>Oryza</taxon>
        <taxon>Oryza meyeriana</taxon>
    </lineage>
</organism>
<dbReference type="Proteomes" id="UP000479710">
    <property type="component" value="Unassembled WGS sequence"/>
</dbReference>
<keyword evidence="1" id="KW-0472">Membrane</keyword>
<feature type="chain" id="PRO_5026152033" description="PGG domain-containing protein" evidence="2">
    <location>
        <begin position="25"/>
        <end position="135"/>
    </location>
</feature>
<dbReference type="AlphaFoldDB" id="A0A6G1CTK8"/>
<evidence type="ECO:0000313" key="4">
    <source>
        <dbReference type="EMBL" id="KAF0903419.1"/>
    </source>
</evidence>
<name>A0A6G1CTK8_9ORYZ</name>
<keyword evidence="5" id="KW-1185">Reference proteome</keyword>